<reference evidence="2 3" key="1">
    <citation type="submission" date="2019-03" db="EMBL/GenBank/DDBJ databases">
        <title>First draft genome of Liparis tanakae, snailfish: a comprehensive survey of snailfish specific genes.</title>
        <authorList>
            <person name="Kim W."/>
            <person name="Song I."/>
            <person name="Jeong J.-H."/>
            <person name="Kim D."/>
            <person name="Kim S."/>
            <person name="Ryu S."/>
            <person name="Song J.Y."/>
            <person name="Lee S.K."/>
        </authorList>
    </citation>
    <scope>NUCLEOTIDE SEQUENCE [LARGE SCALE GENOMIC DNA]</scope>
    <source>
        <tissue evidence="2">Muscle</tissue>
    </source>
</reference>
<comment type="caution">
    <text evidence="2">The sequence shown here is derived from an EMBL/GenBank/DDBJ whole genome shotgun (WGS) entry which is preliminary data.</text>
</comment>
<keyword evidence="3" id="KW-1185">Reference proteome</keyword>
<name>A0A4Z2H0A2_9TELE</name>
<accession>A0A4Z2H0A2</accession>
<evidence type="ECO:0000256" key="1">
    <source>
        <dbReference type="SAM" id="MobiDB-lite"/>
    </source>
</evidence>
<organism evidence="2 3">
    <name type="scientific">Liparis tanakae</name>
    <name type="common">Tanaka's snailfish</name>
    <dbReference type="NCBI Taxonomy" id="230148"/>
    <lineage>
        <taxon>Eukaryota</taxon>
        <taxon>Metazoa</taxon>
        <taxon>Chordata</taxon>
        <taxon>Craniata</taxon>
        <taxon>Vertebrata</taxon>
        <taxon>Euteleostomi</taxon>
        <taxon>Actinopterygii</taxon>
        <taxon>Neopterygii</taxon>
        <taxon>Teleostei</taxon>
        <taxon>Neoteleostei</taxon>
        <taxon>Acanthomorphata</taxon>
        <taxon>Eupercaria</taxon>
        <taxon>Perciformes</taxon>
        <taxon>Cottioidei</taxon>
        <taxon>Cottales</taxon>
        <taxon>Liparidae</taxon>
        <taxon>Liparis</taxon>
    </lineage>
</organism>
<proteinExistence type="predicted"/>
<feature type="region of interest" description="Disordered" evidence="1">
    <location>
        <begin position="33"/>
        <end position="61"/>
    </location>
</feature>
<dbReference type="EMBL" id="SRLO01000361">
    <property type="protein sequence ID" value="TNN59186.1"/>
    <property type="molecule type" value="Genomic_DNA"/>
</dbReference>
<sequence length="103" mass="11832">MHPFRSTNLPPLPLMWMPLLQGVVDFYRVRKSDPEPSVSSEGRCVNKTPIDPHHLCRNERERELVGQSERYKRRQSGASWAVFLELHQRLGGGALGWDLRVGP</sequence>
<evidence type="ECO:0000313" key="2">
    <source>
        <dbReference type="EMBL" id="TNN59186.1"/>
    </source>
</evidence>
<protein>
    <submittedName>
        <fullName evidence="2">Uncharacterized protein</fullName>
    </submittedName>
</protein>
<dbReference type="AlphaFoldDB" id="A0A4Z2H0A2"/>
<dbReference type="Proteomes" id="UP000314294">
    <property type="component" value="Unassembled WGS sequence"/>
</dbReference>
<evidence type="ECO:0000313" key="3">
    <source>
        <dbReference type="Proteomes" id="UP000314294"/>
    </source>
</evidence>
<feature type="compositionally biased region" description="Basic and acidic residues" evidence="1">
    <location>
        <begin position="50"/>
        <end position="61"/>
    </location>
</feature>
<gene>
    <name evidence="2" type="ORF">EYF80_030559</name>
</gene>